<accession>A0ABQ3S4R6</accession>
<dbReference type="Pfam" id="PF00355">
    <property type="entry name" value="Rieske"/>
    <property type="match status" value="1"/>
</dbReference>
<evidence type="ECO:0000313" key="9">
    <source>
        <dbReference type="Proteomes" id="UP000649259"/>
    </source>
</evidence>
<evidence type="ECO:0000313" key="8">
    <source>
        <dbReference type="EMBL" id="GHI63115.1"/>
    </source>
</evidence>
<proteinExistence type="predicted"/>
<evidence type="ECO:0000256" key="5">
    <source>
        <dbReference type="ARBA" id="ARBA00023004"/>
    </source>
</evidence>
<name>A0ABQ3S4R6_9ACTN</name>
<protein>
    <recommendedName>
        <fullName evidence="7">Rieske domain-containing protein</fullName>
    </recommendedName>
</protein>
<dbReference type="Proteomes" id="UP000649259">
    <property type="component" value="Unassembled WGS sequence"/>
</dbReference>
<dbReference type="InterPro" id="IPR036922">
    <property type="entry name" value="Rieske_2Fe-2S_sf"/>
</dbReference>
<gene>
    <name evidence="8" type="ORF">Saso_47650</name>
</gene>
<evidence type="ECO:0000259" key="7">
    <source>
        <dbReference type="PROSITE" id="PS51296"/>
    </source>
</evidence>
<reference evidence="9" key="1">
    <citation type="submission" date="2023-07" db="EMBL/GenBank/DDBJ databases">
        <title>Whole genome shotgun sequence of Streptomyces cacaoi subsp. asoensis NBRC 13813.</title>
        <authorList>
            <person name="Komaki H."/>
            <person name="Tamura T."/>
        </authorList>
    </citation>
    <scope>NUCLEOTIDE SEQUENCE [LARGE SCALE GENOMIC DNA]</scope>
    <source>
        <strain evidence="9">NBRC 13813</strain>
    </source>
</reference>
<dbReference type="PROSITE" id="PS51296">
    <property type="entry name" value="RIESKE"/>
    <property type="match status" value="1"/>
</dbReference>
<dbReference type="PANTHER" id="PTHR43756:SF5">
    <property type="entry name" value="CHOLINE MONOOXYGENASE, CHLOROPLASTIC"/>
    <property type="match status" value="1"/>
</dbReference>
<dbReference type="SUPFAM" id="SSF55961">
    <property type="entry name" value="Bet v1-like"/>
    <property type="match status" value="1"/>
</dbReference>
<keyword evidence="2" id="KW-0001">2Fe-2S</keyword>
<sequence length="393" mass="43743">MGAVIDHAQAVALAQRALAHLEAGTTDQAEDVLRVPVTEYLDPERWRREIDVVFKRVPLALALSVELPGAGSYKALDALGTPILLTRGQDGVVRAFLNVCRHRGAQLCPVGTGTRHRFRCPYHAWVYDDQGGLVAVHKPGTFGDVDTDGLGLRPLPVVESLGFVWVCLTPGTTIDLDAWLGDYAHELERLELDKWHIYEQRELPGPGWKVAFDGYLESYHIQALHRTTFAPTSTSNLMVVDSFGPHQRILYPVKSLRTLRDIPVEDWDPAPHCGTVYTVFPNMSIAGAWEGHGVVSQIMPGPDVDRSSTVQTIVTRVPPVTEEDRRYTAEFSELVERGVAEEDYRTGFDVQAALSSGANTHFLFGRNELALQHHHRWLDRLLAAANQSDDKEF</sequence>
<dbReference type="PANTHER" id="PTHR43756">
    <property type="entry name" value="CHOLINE MONOOXYGENASE, CHLOROPLASTIC"/>
    <property type="match status" value="1"/>
</dbReference>
<dbReference type="EMBL" id="BNEB01000005">
    <property type="protein sequence ID" value="GHI63115.1"/>
    <property type="molecule type" value="Genomic_DNA"/>
</dbReference>
<keyword evidence="5" id="KW-0408">Iron</keyword>
<dbReference type="Gene3D" id="2.102.10.10">
    <property type="entry name" value="Rieske [2Fe-2S] iron-sulphur domain"/>
    <property type="match status" value="1"/>
</dbReference>
<keyword evidence="9" id="KW-1185">Reference proteome</keyword>
<dbReference type="PRINTS" id="PR00090">
    <property type="entry name" value="RNGDIOXGNASE"/>
</dbReference>
<comment type="caution">
    <text evidence="8">The sequence shown here is derived from an EMBL/GenBank/DDBJ whole genome shotgun (WGS) entry which is preliminary data.</text>
</comment>
<evidence type="ECO:0000256" key="2">
    <source>
        <dbReference type="ARBA" id="ARBA00022714"/>
    </source>
</evidence>
<dbReference type="InterPro" id="IPR017941">
    <property type="entry name" value="Rieske_2Fe-2S"/>
</dbReference>
<organism evidence="8 9">
    <name type="scientific">Streptomyces asoensis</name>
    <dbReference type="NCBI Taxonomy" id="249586"/>
    <lineage>
        <taxon>Bacteria</taxon>
        <taxon>Bacillati</taxon>
        <taxon>Actinomycetota</taxon>
        <taxon>Actinomycetes</taxon>
        <taxon>Kitasatosporales</taxon>
        <taxon>Streptomycetaceae</taxon>
        <taxon>Streptomyces</taxon>
    </lineage>
</organism>
<feature type="domain" description="Rieske" evidence="7">
    <location>
        <begin position="58"/>
        <end position="166"/>
    </location>
</feature>
<dbReference type="Pfam" id="PF00848">
    <property type="entry name" value="Ring_hydroxyl_A"/>
    <property type="match status" value="1"/>
</dbReference>
<dbReference type="Gene3D" id="3.90.380.10">
    <property type="entry name" value="Naphthalene 1,2-dioxygenase Alpha Subunit, Chain A, domain 1"/>
    <property type="match status" value="2"/>
</dbReference>
<dbReference type="SUPFAM" id="SSF50022">
    <property type="entry name" value="ISP domain"/>
    <property type="match status" value="1"/>
</dbReference>
<dbReference type="CDD" id="cd03469">
    <property type="entry name" value="Rieske_RO_Alpha_N"/>
    <property type="match status" value="1"/>
</dbReference>
<keyword evidence="4" id="KW-0560">Oxidoreductase</keyword>
<keyword evidence="3" id="KW-0479">Metal-binding</keyword>
<dbReference type="InterPro" id="IPR015879">
    <property type="entry name" value="Ring_hydroxy_dOase_asu_C_dom"/>
</dbReference>
<evidence type="ECO:0000256" key="6">
    <source>
        <dbReference type="ARBA" id="ARBA00023014"/>
    </source>
</evidence>
<evidence type="ECO:0000256" key="1">
    <source>
        <dbReference type="ARBA" id="ARBA00001962"/>
    </source>
</evidence>
<dbReference type="InterPro" id="IPR001663">
    <property type="entry name" value="Rng_hydr_dOase-A"/>
</dbReference>
<evidence type="ECO:0000256" key="4">
    <source>
        <dbReference type="ARBA" id="ARBA00023002"/>
    </source>
</evidence>
<evidence type="ECO:0000256" key="3">
    <source>
        <dbReference type="ARBA" id="ARBA00022723"/>
    </source>
</evidence>
<comment type="cofactor">
    <cofactor evidence="1">
        <name>Fe cation</name>
        <dbReference type="ChEBI" id="CHEBI:24875"/>
    </cofactor>
</comment>
<keyword evidence="6" id="KW-0411">Iron-sulfur</keyword>